<name>A0AAN7WII3_9SACH</name>
<comment type="similarity">
    <text evidence="2">Belongs to the AIM3 family.</text>
</comment>
<accession>A0AAN7WII3</accession>
<feature type="compositionally biased region" description="Polar residues" evidence="4">
    <location>
        <begin position="351"/>
        <end position="369"/>
    </location>
</feature>
<feature type="region of interest" description="Disordered" evidence="4">
    <location>
        <begin position="351"/>
        <end position="581"/>
    </location>
</feature>
<feature type="region of interest" description="Disordered" evidence="4">
    <location>
        <begin position="41"/>
        <end position="61"/>
    </location>
</feature>
<dbReference type="GO" id="GO:0045121">
    <property type="term" value="C:membrane raft"/>
    <property type="evidence" value="ECO:0007669"/>
    <property type="project" value="UniProtKB-SubCell"/>
</dbReference>
<evidence type="ECO:0000256" key="3">
    <source>
        <dbReference type="ARBA" id="ARBA00023136"/>
    </source>
</evidence>
<proteinExistence type="inferred from homology"/>
<evidence type="ECO:0000313" key="5">
    <source>
        <dbReference type="EMBL" id="KAK5780740.1"/>
    </source>
</evidence>
<feature type="region of interest" description="Disordered" evidence="4">
    <location>
        <begin position="70"/>
        <end position="89"/>
    </location>
</feature>
<keyword evidence="6" id="KW-1185">Reference proteome</keyword>
<evidence type="ECO:0000256" key="4">
    <source>
        <dbReference type="SAM" id="MobiDB-lite"/>
    </source>
</evidence>
<feature type="compositionally biased region" description="Polar residues" evidence="4">
    <location>
        <begin position="535"/>
        <end position="550"/>
    </location>
</feature>
<sequence length="854" mass="95240">MSDFWNKNKGSIKSGLLTAGKYGYQGTKYVAKTGYHLGKNQYNAHKGKGQNNNNNTDSDTERNDAVSIDRLSDPKSFPAPPLRQGQKQYAGNGKIVSANEAPILNIPPGTQAVNQQTIAANNQYQNQPQQNYVNYQYNTTDTLQVNGYQQQQNLSQPLSHNITPQKPNDQYIAQYNEVPISSQNYVSTANFQNGTQNQQLGNTPLQTQYMQATQQFKPQPLLNEIQRPLPVPPPRPPIPVRQQTNNFERSESINSTPSSIGPHFEVTPFNREEYEEKKKQPAIILPEVDLSKFAPPPMHKDRSNADSSTGNSPSITVKHSQRDTPFNQSSNNIISSSPEIGQIATTTNAEFSQTSTVDMSETLTSPNNSVENIEQNKKEEEKVNNTVSGTYHEPIVNFSPPPQPHRRIDNEGSRSVNSSYSPQVYSPAPIGNHQSISQPPPLLPKRNINNKKSEDNSNQSMEQNIEENNLGNDDMQTNNPITGVYTARNVKFQPPPKPFRRDSNVGESRTLTRKSSSSYAESFPAPTLPEKHKQSTSISNDKKSVINTGASCIEEPSTKSITHPISEFEPPPKPFRSNTSKNNVQDKLDEIHEHEQSASHYNNLSKPQSRSILSFNHNDTINLSNKPKEETIPVQNISSHSNSPSNPSNTFIQELNSTITNMSIHDTKKHKSTPPPPVKPKPQALNKILFEKAHSASILKNYSEASKKQPPAVKPKPKNLDNILNSNDATDETSINSLKTNTSNSIVDHPHIERAAKESIQTPSPLIREQPPIPPSRRVQPLIPQNTWKQPPIPKYHNDTFVPTNRRARMPLPNEIDNGSRESIGSQSNDDDINPFAIYKKEAVPASHDRIHTN</sequence>
<feature type="region of interest" description="Disordered" evidence="4">
    <location>
        <begin position="292"/>
        <end position="335"/>
    </location>
</feature>
<evidence type="ECO:0000256" key="2">
    <source>
        <dbReference type="ARBA" id="ARBA00005311"/>
    </source>
</evidence>
<dbReference type="AlphaFoldDB" id="A0AAN7WII3"/>
<feature type="compositionally biased region" description="Polar residues" evidence="4">
    <location>
        <begin position="505"/>
        <end position="520"/>
    </location>
</feature>
<dbReference type="InterPro" id="IPR031370">
    <property type="entry name" value="Aim3"/>
</dbReference>
<comment type="subcellular location">
    <subcellularLocation>
        <location evidence="1">Membrane raft</location>
        <topology evidence="1">Peripheral membrane protein</topology>
    </subcellularLocation>
</comment>
<evidence type="ECO:0000313" key="6">
    <source>
        <dbReference type="Proteomes" id="UP001306508"/>
    </source>
</evidence>
<evidence type="ECO:0008006" key="7">
    <source>
        <dbReference type="Google" id="ProtNLM"/>
    </source>
</evidence>
<feature type="compositionally biased region" description="Basic and acidic residues" evidence="4">
    <location>
        <begin position="748"/>
        <end position="757"/>
    </location>
</feature>
<dbReference type="GO" id="GO:0051016">
    <property type="term" value="P:barbed-end actin filament capping"/>
    <property type="evidence" value="ECO:0007669"/>
    <property type="project" value="InterPro"/>
</dbReference>
<feature type="compositionally biased region" description="Polar residues" evidence="4">
    <location>
        <begin position="722"/>
        <end position="746"/>
    </location>
</feature>
<dbReference type="Proteomes" id="UP001306508">
    <property type="component" value="Unassembled WGS sequence"/>
</dbReference>
<comment type="caution">
    <text evidence="5">The sequence shown here is derived from an EMBL/GenBank/DDBJ whole genome shotgun (WGS) entry which is preliminary data.</text>
</comment>
<gene>
    <name evidence="5" type="ORF">RI543_001862</name>
</gene>
<reference evidence="6" key="1">
    <citation type="submission" date="2023-07" db="EMBL/GenBank/DDBJ databases">
        <title>A draft genome of Kazachstania heterogenica Y-27499.</title>
        <authorList>
            <person name="Donic C."/>
            <person name="Kralova J.S."/>
            <person name="Fidel L."/>
            <person name="Ben-Dor S."/>
            <person name="Jung S."/>
        </authorList>
    </citation>
    <scope>NUCLEOTIDE SEQUENCE [LARGE SCALE GENOMIC DNA]</scope>
    <source>
        <strain evidence="6">Y27499</strain>
    </source>
</reference>
<feature type="compositionally biased region" description="Polar residues" evidence="4">
    <location>
        <begin position="456"/>
        <end position="481"/>
    </location>
</feature>
<feature type="compositionally biased region" description="Polar residues" evidence="4">
    <location>
        <begin position="305"/>
        <end position="328"/>
    </location>
</feature>
<evidence type="ECO:0000256" key="1">
    <source>
        <dbReference type="ARBA" id="ARBA00004256"/>
    </source>
</evidence>
<keyword evidence="3" id="KW-0472">Membrane</keyword>
<feature type="region of interest" description="Disordered" evidence="4">
    <location>
        <begin position="812"/>
        <end position="833"/>
    </location>
</feature>
<feature type="compositionally biased region" description="Basic and acidic residues" evidence="4">
    <location>
        <begin position="374"/>
        <end position="383"/>
    </location>
</feature>
<dbReference type="GO" id="GO:0030479">
    <property type="term" value="C:actin cortical patch"/>
    <property type="evidence" value="ECO:0007669"/>
    <property type="project" value="InterPro"/>
</dbReference>
<dbReference type="Pfam" id="PF17096">
    <property type="entry name" value="AIM3"/>
    <property type="match status" value="1"/>
</dbReference>
<feature type="compositionally biased region" description="Polar residues" evidence="4">
    <location>
        <begin position="413"/>
        <end position="424"/>
    </location>
</feature>
<organism evidence="5 6">
    <name type="scientific">Arxiozyma heterogenica</name>
    <dbReference type="NCBI Taxonomy" id="278026"/>
    <lineage>
        <taxon>Eukaryota</taxon>
        <taxon>Fungi</taxon>
        <taxon>Dikarya</taxon>
        <taxon>Ascomycota</taxon>
        <taxon>Saccharomycotina</taxon>
        <taxon>Saccharomycetes</taxon>
        <taxon>Saccharomycetales</taxon>
        <taxon>Saccharomycetaceae</taxon>
        <taxon>Arxiozyma</taxon>
    </lineage>
</organism>
<protein>
    <recommendedName>
        <fullName evidence="7">Altered inheritance of mitochondria protein 3</fullName>
    </recommendedName>
</protein>
<feature type="region of interest" description="Disordered" evidence="4">
    <location>
        <begin position="703"/>
        <end position="779"/>
    </location>
</feature>
<dbReference type="EMBL" id="JAWIZZ010000040">
    <property type="protein sequence ID" value="KAK5780740.1"/>
    <property type="molecule type" value="Genomic_DNA"/>
</dbReference>